<keyword evidence="2" id="KW-0677">Repeat</keyword>
<evidence type="ECO:0000256" key="5">
    <source>
        <dbReference type="PROSITE-ProRule" id="PRU00176"/>
    </source>
</evidence>
<keyword evidence="3 5" id="KW-0694">RNA-binding</keyword>
<organism evidence="8 9">
    <name type="scientific">Sphaerosporella brunnea</name>
    <dbReference type="NCBI Taxonomy" id="1250544"/>
    <lineage>
        <taxon>Eukaryota</taxon>
        <taxon>Fungi</taxon>
        <taxon>Dikarya</taxon>
        <taxon>Ascomycota</taxon>
        <taxon>Pezizomycotina</taxon>
        <taxon>Pezizomycetes</taxon>
        <taxon>Pezizales</taxon>
        <taxon>Pyronemataceae</taxon>
        <taxon>Sphaerosporella</taxon>
    </lineage>
</organism>
<dbReference type="InParanoid" id="A0A5J5F9N7"/>
<feature type="compositionally biased region" description="Basic and acidic residues" evidence="6">
    <location>
        <begin position="121"/>
        <end position="131"/>
    </location>
</feature>
<comment type="subcellular location">
    <subcellularLocation>
        <location evidence="1">Nucleus</location>
    </subcellularLocation>
</comment>
<keyword evidence="9" id="KW-1185">Reference proteome</keyword>
<evidence type="ECO:0000313" key="8">
    <source>
        <dbReference type="EMBL" id="KAA8913866.1"/>
    </source>
</evidence>
<feature type="region of interest" description="Disordered" evidence="6">
    <location>
        <begin position="356"/>
        <end position="394"/>
    </location>
</feature>
<evidence type="ECO:0000256" key="1">
    <source>
        <dbReference type="ARBA" id="ARBA00004123"/>
    </source>
</evidence>
<evidence type="ECO:0000259" key="7">
    <source>
        <dbReference type="PROSITE" id="PS50102"/>
    </source>
</evidence>
<dbReference type="Gene3D" id="3.30.70.330">
    <property type="match status" value="2"/>
</dbReference>
<feature type="compositionally biased region" description="Polar residues" evidence="6">
    <location>
        <begin position="380"/>
        <end position="394"/>
    </location>
</feature>
<comment type="caution">
    <text evidence="8">The sequence shown here is derived from an EMBL/GenBank/DDBJ whole genome shotgun (WGS) entry which is preliminary data.</text>
</comment>
<reference evidence="8 9" key="1">
    <citation type="submission" date="2019-09" db="EMBL/GenBank/DDBJ databases">
        <title>Draft genome of the ectomycorrhizal ascomycete Sphaerosporella brunnea.</title>
        <authorList>
            <consortium name="DOE Joint Genome Institute"/>
            <person name="Benucci G.M."/>
            <person name="Marozzi G."/>
            <person name="Antonielli L."/>
            <person name="Sanchez S."/>
            <person name="Marco P."/>
            <person name="Wang X."/>
            <person name="Falini L.B."/>
            <person name="Barry K."/>
            <person name="Haridas S."/>
            <person name="Lipzen A."/>
            <person name="Labutti K."/>
            <person name="Grigoriev I.V."/>
            <person name="Murat C."/>
            <person name="Martin F."/>
            <person name="Albertini E."/>
            <person name="Donnini D."/>
            <person name="Bonito G."/>
        </authorList>
    </citation>
    <scope>NUCLEOTIDE SEQUENCE [LARGE SCALE GENOMIC DNA]</scope>
    <source>
        <strain evidence="8 9">Sb_GMNB300</strain>
    </source>
</reference>
<feature type="compositionally biased region" description="Basic residues" evidence="6">
    <location>
        <begin position="177"/>
        <end position="199"/>
    </location>
</feature>
<dbReference type="OrthoDB" id="439808at2759"/>
<dbReference type="InterPro" id="IPR035979">
    <property type="entry name" value="RBD_domain_sf"/>
</dbReference>
<feature type="domain" description="RRM" evidence="7">
    <location>
        <begin position="61"/>
        <end position="138"/>
    </location>
</feature>
<evidence type="ECO:0000256" key="4">
    <source>
        <dbReference type="ARBA" id="ARBA00023242"/>
    </source>
</evidence>
<evidence type="ECO:0000256" key="2">
    <source>
        <dbReference type="ARBA" id="ARBA00022737"/>
    </source>
</evidence>
<dbReference type="InterPro" id="IPR000504">
    <property type="entry name" value="RRM_dom"/>
</dbReference>
<dbReference type="PANTHER" id="PTHR48039:SF5">
    <property type="entry name" value="RNA-BINDING PROTEIN 28"/>
    <property type="match status" value="1"/>
</dbReference>
<dbReference type="GO" id="GO:0005730">
    <property type="term" value="C:nucleolus"/>
    <property type="evidence" value="ECO:0007669"/>
    <property type="project" value="TreeGrafter"/>
</dbReference>
<proteinExistence type="predicted"/>
<dbReference type="GO" id="GO:0003729">
    <property type="term" value="F:mRNA binding"/>
    <property type="evidence" value="ECO:0007669"/>
    <property type="project" value="TreeGrafter"/>
</dbReference>
<protein>
    <recommendedName>
        <fullName evidence="7">RRM domain-containing protein</fullName>
    </recommendedName>
</protein>
<name>A0A5J5F9N7_9PEZI</name>
<evidence type="ECO:0000256" key="3">
    <source>
        <dbReference type="ARBA" id="ARBA00022884"/>
    </source>
</evidence>
<gene>
    <name evidence="8" type="ORF">FN846DRAFT_36760</name>
</gene>
<evidence type="ECO:0000256" key="6">
    <source>
        <dbReference type="SAM" id="MobiDB-lite"/>
    </source>
</evidence>
<dbReference type="Proteomes" id="UP000326924">
    <property type="component" value="Unassembled WGS sequence"/>
</dbReference>
<dbReference type="SMART" id="SM00360">
    <property type="entry name" value="RRM"/>
    <property type="match status" value="2"/>
</dbReference>
<feature type="compositionally biased region" description="Basic and acidic residues" evidence="6">
    <location>
        <begin position="366"/>
        <end position="379"/>
    </location>
</feature>
<feature type="compositionally biased region" description="Low complexity" evidence="6">
    <location>
        <begin position="157"/>
        <end position="175"/>
    </location>
</feature>
<feature type="domain" description="RRM" evidence="7">
    <location>
        <begin position="268"/>
        <end position="358"/>
    </location>
</feature>
<accession>A0A5J5F9N7</accession>
<dbReference type="Pfam" id="PF00076">
    <property type="entry name" value="RRM_1"/>
    <property type="match status" value="2"/>
</dbReference>
<evidence type="ECO:0000313" key="9">
    <source>
        <dbReference type="Proteomes" id="UP000326924"/>
    </source>
</evidence>
<sequence>MSANAAETVVAAENTAQTAASNTVEAITEAVKNTSISPKSGEEKDTSETDAAHIVSAAEGRRLYIGNLAYSTTDEQLKEFFSGYSVESTSIPTNPRTGRAVGYAFVDLTTKEEADRAIEELSGKEVQERKVSVQLARKPGSAGTGNGSKKADKPTTEEGAAPATEGEQPQQQQGGQKKGRGGFRGGRGRGRGGRGGAKRGNREPATSGEEEKAAAVPGQVLPLVESTNVKADAAAQAAPAASQNEGAHPALKPKKKRGPPENGVPSSTKIMVANLPYELSEEKLKELFQDYQPESAKIALRPIPRYMVRKLQQRGEPRKGRGFGFVNLASEEMQKKAVEEMNGKVVDGREIAVKVAIDSQAEGEDKENSGDEKKAEASKEGQNGVATEPQAVNA</sequence>
<dbReference type="SUPFAM" id="SSF54928">
    <property type="entry name" value="RNA-binding domain, RBD"/>
    <property type="match status" value="2"/>
</dbReference>
<dbReference type="InterPro" id="IPR051945">
    <property type="entry name" value="RRM_MRD1_RNA_proc_ribogen"/>
</dbReference>
<dbReference type="AlphaFoldDB" id="A0A5J5F9N7"/>
<dbReference type="FunFam" id="3.30.70.330:FF:001113">
    <property type="entry name" value="RNP domain protein"/>
    <property type="match status" value="1"/>
</dbReference>
<dbReference type="InterPro" id="IPR012677">
    <property type="entry name" value="Nucleotide-bd_a/b_plait_sf"/>
</dbReference>
<feature type="region of interest" description="Disordered" evidence="6">
    <location>
        <begin position="121"/>
        <end position="267"/>
    </location>
</feature>
<dbReference type="PANTHER" id="PTHR48039">
    <property type="entry name" value="RNA-BINDING MOTIF PROTEIN 14B"/>
    <property type="match status" value="1"/>
</dbReference>
<feature type="compositionally biased region" description="Low complexity" evidence="6">
    <location>
        <begin position="231"/>
        <end position="241"/>
    </location>
</feature>
<dbReference type="PROSITE" id="PS50102">
    <property type="entry name" value="RRM"/>
    <property type="match status" value="2"/>
</dbReference>
<keyword evidence="4" id="KW-0539">Nucleus</keyword>
<dbReference type="EMBL" id="VXIS01000011">
    <property type="protein sequence ID" value="KAA8913866.1"/>
    <property type="molecule type" value="Genomic_DNA"/>
</dbReference>